<name>A0A9K3IHK4_HELAN</name>
<organism evidence="1 2">
    <name type="scientific">Helianthus annuus</name>
    <name type="common">Common sunflower</name>
    <dbReference type="NCBI Taxonomy" id="4232"/>
    <lineage>
        <taxon>Eukaryota</taxon>
        <taxon>Viridiplantae</taxon>
        <taxon>Streptophyta</taxon>
        <taxon>Embryophyta</taxon>
        <taxon>Tracheophyta</taxon>
        <taxon>Spermatophyta</taxon>
        <taxon>Magnoliopsida</taxon>
        <taxon>eudicotyledons</taxon>
        <taxon>Gunneridae</taxon>
        <taxon>Pentapetalae</taxon>
        <taxon>asterids</taxon>
        <taxon>campanulids</taxon>
        <taxon>Asterales</taxon>
        <taxon>Asteraceae</taxon>
        <taxon>Asteroideae</taxon>
        <taxon>Heliantheae alliance</taxon>
        <taxon>Heliantheae</taxon>
        <taxon>Helianthus</taxon>
    </lineage>
</organism>
<keyword evidence="2" id="KW-1185">Reference proteome</keyword>
<proteinExistence type="predicted"/>
<gene>
    <name evidence="1" type="ORF">HanXRQr2_Chr08g0360521</name>
</gene>
<dbReference type="AlphaFoldDB" id="A0A9K3IHK4"/>
<reference evidence="1" key="2">
    <citation type="submission" date="2020-06" db="EMBL/GenBank/DDBJ databases">
        <title>Helianthus annuus Genome sequencing and assembly Release 2.</title>
        <authorList>
            <person name="Gouzy J."/>
            <person name="Langlade N."/>
            <person name="Munos S."/>
        </authorList>
    </citation>
    <scope>NUCLEOTIDE SEQUENCE</scope>
    <source>
        <tissue evidence="1">Leaves</tissue>
    </source>
</reference>
<dbReference type="EMBL" id="MNCJ02000323">
    <property type="protein sequence ID" value="KAF5797169.1"/>
    <property type="molecule type" value="Genomic_DNA"/>
</dbReference>
<comment type="caution">
    <text evidence="1">The sequence shown here is derived from an EMBL/GenBank/DDBJ whole genome shotgun (WGS) entry which is preliminary data.</text>
</comment>
<evidence type="ECO:0000313" key="2">
    <source>
        <dbReference type="Proteomes" id="UP000215914"/>
    </source>
</evidence>
<evidence type="ECO:0000313" key="1">
    <source>
        <dbReference type="EMBL" id="KAF5797169.1"/>
    </source>
</evidence>
<reference evidence="1" key="1">
    <citation type="journal article" date="2017" name="Nature">
        <title>The sunflower genome provides insights into oil metabolism, flowering and Asterid evolution.</title>
        <authorList>
            <person name="Badouin H."/>
            <person name="Gouzy J."/>
            <person name="Grassa C.J."/>
            <person name="Murat F."/>
            <person name="Staton S.E."/>
            <person name="Cottret L."/>
            <person name="Lelandais-Briere C."/>
            <person name="Owens G.L."/>
            <person name="Carrere S."/>
            <person name="Mayjonade B."/>
            <person name="Legrand L."/>
            <person name="Gill N."/>
            <person name="Kane N.C."/>
            <person name="Bowers J.E."/>
            <person name="Hubner S."/>
            <person name="Bellec A."/>
            <person name="Berard A."/>
            <person name="Berges H."/>
            <person name="Blanchet N."/>
            <person name="Boniface M.C."/>
            <person name="Brunel D."/>
            <person name="Catrice O."/>
            <person name="Chaidir N."/>
            <person name="Claudel C."/>
            <person name="Donnadieu C."/>
            <person name="Faraut T."/>
            <person name="Fievet G."/>
            <person name="Helmstetter N."/>
            <person name="King M."/>
            <person name="Knapp S.J."/>
            <person name="Lai Z."/>
            <person name="Le Paslier M.C."/>
            <person name="Lippi Y."/>
            <person name="Lorenzon L."/>
            <person name="Mandel J.R."/>
            <person name="Marage G."/>
            <person name="Marchand G."/>
            <person name="Marquand E."/>
            <person name="Bret-Mestries E."/>
            <person name="Morien E."/>
            <person name="Nambeesan S."/>
            <person name="Nguyen T."/>
            <person name="Pegot-Espagnet P."/>
            <person name="Pouilly N."/>
            <person name="Raftis F."/>
            <person name="Sallet E."/>
            <person name="Schiex T."/>
            <person name="Thomas J."/>
            <person name="Vandecasteele C."/>
            <person name="Vares D."/>
            <person name="Vear F."/>
            <person name="Vautrin S."/>
            <person name="Crespi M."/>
            <person name="Mangin B."/>
            <person name="Burke J.M."/>
            <person name="Salse J."/>
            <person name="Munos S."/>
            <person name="Vincourt P."/>
            <person name="Rieseberg L.H."/>
            <person name="Langlade N.B."/>
        </authorList>
    </citation>
    <scope>NUCLEOTIDE SEQUENCE</scope>
    <source>
        <tissue evidence="1">Leaves</tissue>
    </source>
</reference>
<dbReference type="Gramene" id="mRNA:HanXRQr2_Chr08g0360521">
    <property type="protein sequence ID" value="CDS:HanXRQr2_Chr08g0360521.1"/>
    <property type="gene ID" value="HanXRQr2_Chr08g0360521"/>
</dbReference>
<dbReference type="Proteomes" id="UP000215914">
    <property type="component" value="Unassembled WGS sequence"/>
</dbReference>
<sequence length="53" mass="6368">MYEPFIYFSGLLISEWAGFDPIQGLVYRARYEPFIYYLCIICVVFCSRSKRLE</sequence>
<protein>
    <submittedName>
        <fullName evidence="1">Uncharacterized protein</fullName>
    </submittedName>
</protein>
<accession>A0A9K3IHK4</accession>